<accession>I3W0V7</accession>
<name>I3W0V7_9MICC</name>
<protein>
    <submittedName>
        <fullName evidence="1">Uncharacterized protein</fullName>
    </submittedName>
</protein>
<proteinExistence type="predicted"/>
<keyword evidence="1" id="KW-0614">Plasmid</keyword>
<geneLocation type="plasmid" evidence="1">
    <name>pJ337-114</name>
</geneLocation>
<dbReference type="AlphaFoldDB" id="I3W0V7"/>
<dbReference type="EMBL" id="JQ418527">
    <property type="protein sequence ID" value="AFK89234.1"/>
    <property type="molecule type" value="Genomic_DNA"/>
</dbReference>
<sequence>MPALGQARKRLEAASRDPEPALRQLVRVFIDEGTFCPGSSSSRSGAEPCGF</sequence>
<evidence type="ECO:0000313" key="1">
    <source>
        <dbReference type="EMBL" id="AFK89234.1"/>
    </source>
</evidence>
<organism evidence="1">
    <name type="scientific">Arthrobacter sp. J3.37</name>
    <dbReference type="NCBI Taxonomy" id="347208"/>
    <lineage>
        <taxon>Bacteria</taxon>
        <taxon>Bacillati</taxon>
        <taxon>Actinomycetota</taxon>
        <taxon>Actinomycetes</taxon>
        <taxon>Micrococcales</taxon>
        <taxon>Micrococcaceae</taxon>
        <taxon>Arthrobacter</taxon>
    </lineage>
</organism>
<reference evidence="1" key="1">
    <citation type="submission" date="2012-01" db="EMBL/GenBank/DDBJ databases">
        <authorList>
            <person name="Summers A.O."/>
            <person name="Wireman J."/>
            <person name="Sale K."/>
        </authorList>
    </citation>
    <scope>NUCLEOTIDE SEQUENCE</scope>
    <source>
        <strain evidence="1">J3-37</strain>
        <plasmid evidence="1">pJ337-114</plasmid>
    </source>
</reference>